<accession>A0A8H6T443</accession>
<dbReference type="AlphaFoldDB" id="A0A8H6T443"/>
<feature type="region of interest" description="Disordered" evidence="1">
    <location>
        <begin position="196"/>
        <end position="217"/>
    </location>
</feature>
<sequence>MPDAKASPKPASSRKTTVATTPASPGKVPKKVEVHLPGPAPRTASEAKNVSPLTKTNLKAIHARSSSSISSMKKIIDDEASASTKKPTSTVSRKRMATPETADDNTSIAESSVMGGGSIRRTEAERIEYFKNQPDCAEVEPHSVKCTRCNKVVALGRKQTYTVKPWENHRRKCDQKLAAGSVIDDTVSVSVRSEMRSDIGAGSGRRTTGEQRKAELEADPRAERVDIDQVLCRKCQKWVRLSTKTAYALANWNKHQENCGDEMVSSRVAMAKRKITLVNDSQAKIKSPRLVECTVCSTDVELVGDHDYTLTNWELHKTTCSPPSTSKVKAKAKENAATTSKTASSPRSTVSTATESTIVADASTSRGLKRRLEDDELEADDPDARPVNKPRKESYTPVQKEAPGLFGWFLLPFKAFLTGFQESIRDAPP</sequence>
<reference evidence="2" key="1">
    <citation type="submission" date="2020-05" db="EMBL/GenBank/DDBJ databases">
        <title>Mycena genomes resolve the evolution of fungal bioluminescence.</title>
        <authorList>
            <person name="Tsai I.J."/>
        </authorList>
    </citation>
    <scope>NUCLEOTIDE SEQUENCE</scope>
    <source>
        <strain evidence="2">171206Taipei</strain>
    </source>
</reference>
<gene>
    <name evidence="2" type="ORF">MIND_00360400</name>
</gene>
<feature type="region of interest" description="Disordered" evidence="1">
    <location>
        <begin position="320"/>
        <end position="398"/>
    </location>
</feature>
<organism evidence="2 3">
    <name type="scientific">Mycena indigotica</name>
    <dbReference type="NCBI Taxonomy" id="2126181"/>
    <lineage>
        <taxon>Eukaryota</taxon>
        <taxon>Fungi</taxon>
        <taxon>Dikarya</taxon>
        <taxon>Basidiomycota</taxon>
        <taxon>Agaricomycotina</taxon>
        <taxon>Agaricomycetes</taxon>
        <taxon>Agaricomycetidae</taxon>
        <taxon>Agaricales</taxon>
        <taxon>Marasmiineae</taxon>
        <taxon>Mycenaceae</taxon>
        <taxon>Mycena</taxon>
    </lineage>
</organism>
<evidence type="ECO:0000313" key="3">
    <source>
        <dbReference type="Proteomes" id="UP000636479"/>
    </source>
</evidence>
<dbReference type="Proteomes" id="UP000636479">
    <property type="component" value="Unassembled WGS sequence"/>
</dbReference>
<proteinExistence type="predicted"/>
<dbReference type="OrthoDB" id="3262173at2759"/>
<name>A0A8H6T443_9AGAR</name>
<feature type="compositionally biased region" description="Basic and acidic residues" evidence="1">
    <location>
        <begin position="207"/>
        <end position="217"/>
    </location>
</feature>
<dbReference type="RefSeq" id="XP_037223331.1">
    <property type="nucleotide sequence ID" value="XM_037360446.1"/>
</dbReference>
<feature type="compositionally biased region" description="Polar residues" evidence="1">
    <location>
        <begin position="46"/>
        <end position="57"/>
    </location>
</feature>
<feature type="compositionally biased region" description="Basic and acidic residues" evidence="1">
    <location>
        <begin position="382"/>
        <end position="394"/>
    </location>
</feature>
<protein>
    <submittedName>
        <fullName evidence="2">Uncharacterized protein</fullName>
    </submittedName>
</protein>
<feature type="region of interest" description="Disordered" evidence="1">
    <location>
        <begin position="1"/>
        <end position="117"/>
    </location>
</feature>
<dbReference type="EMBL" id="JACAZF010000003">
    <property type="protein sequence ID" value="KAF7309881.1"/>
    <property type="molecule type" value="Genomic_DNA"/>
</dbReference>
<evidence type="ECO:0000313" key="2">
    <source>
        <dbReference type="EMBL" id="KAF7309881.1"/>
    </source>
</evidence>
<evidence type="ECO:0000256" key="1">
    <source>
        <dbReference type="SAM" id="MobiDB-lite"/>
    </source>
</evidence>
<comment type="caution">
    <text evidence="2">The sequence shown here is derived from an EMBL/GenBank/DDBJ whole genome shotgun (WGS) entry which is preliminary data.</text>
</comment>
<feature type="compositionally biased region" description="Polar residues" evidence="1">
    <location>
        <begin position="336"/>
        <end position="366"/>
    </location>
</feature>
<dbReference type="GeneID" id="59342962"/>
<feature type="compositionally biased region" description="Polar residues" evidence="1">
    <location>
        <begin position="81"/>
        <end position="91"/>
    </location>
</feature>
<keyword evidence="3" id="KW-1185">Reference proteome</keyword>
<feature type="compositionally biased region" description="Polar residues" evidence="1">
    <location>
        <begin position="13"/>
        <end position="23"/>
    </location>
</feature>